<feature type="compositionally biased region" description="Polar residues" evidence="1">
    <location>
        <begin position="1"/>
        <end position="14"/>
    </location>
</feature>
<evidence type="ECO:0000313" key="4">
    <source>
        <dbReference type="WBParaSite" id="PgR061_g029_t07"/>
    </source>
</evidence>
<organism evidence="2 4">
    <name type="scientific">Parascaris univalens</name>
    <name type="common">Nematode worm</name>
    <dbReference type="NCBI Taxonomy" id="6257"/>
    <lineage>
        <taxon>Eukaryota</taxon>
        <taxon>Metazoa</taxon>
        <taxon>Ecdysozoa</taxon>
        <taxon>Nematoda</taxon>
        <taxon>Chromadorea</taxon>
        <taxon>Rhabditida</taxon>
        <taxon>Spirurina</taxon>
        <taxon>Ascaridomorpha</taxon>
        <taxon>Ascaridoidea</taxon>
        <taxon>Ascarididae</taxon>
        <taxon>Parascaris</taxon>
    </lineage>
</organism>
<evidence type="ECO:0000256" key="1">
    <source>
        <dbReference type="SAM" id="MobiDB-lite"/>
    </source>
</evidence>
<protein>
    <submittedName>
        <fullName evidence="3 4">Secreted protein</fullName>
    </submittedName>
</protein>
<feature type="region of interest" description="Disordered" evidence="1">
    <location>
        <begin position="1"/>
        <end position="28"/>
    </location>
</feature>
<name>A0A915BV19_PARUN</name>
<evidence type="ECO:0000313" key="3">
    <source>
        <dbReference type="WBParaSite" id="PgR061_g029_t02"/>
    </source>
</evidence>
<dbReference type="Proteomes" id="UP000887569">
    <property type="component" value="Unplaced"/>
</dbReference>
<keyword evidence="2" id="KW-1185">Reference proteome</keyword>
<proteinExistence type="predicted"/>
<dbReference type="WBParaSite" id="PgR061_g029_t07">
    <property type="protein sequence ID" value="PgR061_g029_t07"/>
    <property type="gene ID" value="PgR061_g029"/>
</dbReference>
<dbReference type="WBParaSite" id="PgR061_g029_t02">
    <property type="protein sequence ID" value="PgR061_g029_t02"/>
    <property type="gene ID" value="PgR061_g029"/>
</dbReference>
<dbReference type="AlphaFoldDB" id="A0A915BV19"/>
<accession>A0A915BV19</accession>
<sequence>MQAFRSRTQQNNVISHDRPPNLETVIRQPSPLGSNQCVKACFSSLTFTHVSSYFYECHLQQHPYFLSSEAPNYQGVTAGRKNCSDRSNNSNIASQSLLASLQSRHQKLF</sequence>
<evidence type="ECO:0000313" key="2">
    <source>
        <dbReference type="Proteomes" id="UP000887569"/>
    </source>
</evidence>
<reference evidence="3 4" key="1">
    <citation type="submission" date="2022-11" db="UniProtKB">
        <authorList>
            <consortium name="WormBaseParasite"/>
        </authorList>
    </citation>
    <scope>IDENTIFICATION</scope>
</reference>